<dbReference type="Proteomes" id="UP001227964">
    <property type="component" value="Unassembled WGS sequence"/>
</dbReference>
<reference evidence="1 2" key="1">
    <citation type="submission" date="2023-06" db="EMBL/GenBank/DDBJ databases">
        <title>Marinobacter azerbaijanicus a moderately halophilic, isolated from Urmia Lake in Azerbaijan region of Iran.</title>
        <authorList>
            <person name="Sanchez-Porro C."/>
            <person name="Aghdam E.M."/>
            <person name="Saheb S.M."/>
            <person name="Tarhriz V."/>
            <person name="Kazemi E."/>
            <person name="Ammozegar M.A."/>
            <person name="Ventosa A."/>
            <person name="Hejazi M.S."/>
        </authorList>
    </citation>
    <scope>NUCLEOTIDE SEQUENCE [LARGE SCALE GENOMIC DNA]</scope>
    <source>
        <strain evidence="1 2">TBZ242</strain>
    </source>
</reference>
<dbReference type="EMBL" id="JASSVS010000002">
    <property type="protein sequence ID" value="MDL0430561.1"/>
    <property type="molecule type" value="Genomic_DNA"/>
</dbReference>
<sequence>MSNRIDLQLLPSHPVAGLCALPWLALTALVVLLANNQGLAMLALAAPTLAGGVFQYCRNGLLSGANAVVGLRVEGQQLYACLASGSEYAVLPGDESRLGARFAILKLQCIDSISGTHPVVLVAFTPWLCNTSPEAFRQLRVWLRLGSPAGARRMLVNNQ</sequence>
<protein>
    <recommendedName>
        <fullName evidence="3">Toxin CptA</fullName>
    </recommendedName>
</protein>
<comment type="caution">
    <text evidence="1">The sequence shown here is derived from an EMBL/GenBank/DDBJ whole genome shotgun (WGS) entry which is preliminary data.</text>
</comment>
<evidence type="ECO:0000313" key="2">
    <source>
        <dbReference type="Proteomes" id="UP001227964"/>
    </source>
</evidence>
<evidence type="ECO:0000313" key="1">
    <source>
        <dbReference type="EMBL" id="MDL0430561.1"/>
    </source>
</evidence>
<dbReference type="RefSeq" id="WP_285389443.1">
    <property type="nucleotide sequence ID" value="NZ_JASSVS010000002.1"/>
</dbReference>
<accession>A0ABT7I8S5</accession>
<gene>
    <name evidence="1" type="ORF">QPM17_05455</name>
</gene>
<name>A0ABT7I8S5_9GAMM</name>
<keyword evidence="2" id="KW-1185">Reference proteome</keyword>
<organism evidence="1 2">
    <name type="scientific">Marinobacter azerbaijanicus</name>
    <dbReference type="NCBI Taxonomy" id="3050455"/>
    <lineage>
        <taxon>Bacteria</taxon>
        <taxon>Pseudomonadati</taxon>
        <taxon>Pseudomonadota</taxon>
        <taxon>Gammaproteobacteria</taxon>
        <taxon>Pseudomonadales</taxon>
        <taxon>Marinobacteraceae</taxon>
        <taxon>Marinobacter</taxon>
    </lineage>
</organism>
<proteinExistence type="predicted"/>
<evidence type="ECO:0008006" key="3">
    <source>
        <dbReference type="Google" id="ProtNLM"/>
    </source>
</evidence>